<protein>
    <submittedName>
        <fullName evidence="1">Uncharacterized protein</fullName>
    </submittedName>
</protein>
<dbReference type="EMBL" id="DS022306">
    <property type="protein sequence ID" value="OAJ41913.1"/>
    <property type="molecule type" value="Genomic_DNA"/>
</dbReference>
<evidence type="ECO:0000313" key="1">
    <source>
        <dbReference type="EMBL" id="OAJ41913.1"/>
    </source>
</evidence>
<name>A0A177WPA1_BATDL</name>
<evidence type="ECO:0000313" key="2">
    <source>
        <dbReference type="Proteomes" id="UP000077115"/>
    </source>
</evidence>
<dbReference type="VEuPathDB" id="FungiDB:BDEG_25442"/>
<dbReference type="Proteomes" id="UP000077115">
    <property type="component" value="Unassembled WGS sequence"/>
</dbReference>
<reference evidence="1 2" key="1">
    <citation type="submission" date="2006-10" db="EMBL/GenBank/DDBJ databases">
        <title>The Genome Sequence of Batrachochytrium dendrobatidis JEL423.</title>
        <authorList>
            <consortium name="The Broad Institute Genome Sequencing Platform"/>
            <person name="Birren B."/>
            <person name="Lander E."/>
            <person name="Galagan J."/>
            <person name="Cuomo C."/>
            <person name="Devon K."/>
            <person name="Jaffe D."/>
            <person name="Butler J."/>
            <person name="Alvarez P."/>
            <person name="Gnerre S."/>
            <person name="Grabherr M."/>
            <person name="Kleber M."/>
            <person name="Mauceli E."/>
            <person name="Brockman W."/>
            <person name="Young S."/>
            <person name="LaButti K."/>
            <person name="Sykes S."/>
            <person name="DeCaprio D."/>
            <person name="Crawford M."/>
            <person name="Koehrsen M."/>
            <person name="Engels R."/>
            <person name="Montgomery P."/>
            <person name="Pearson M."/>
            <person name="Howarth C."/>
            <person name="Larson L."/>
            <person name="White J."/>
            <person name="O'Leary S."/>
            <person name="Kodira C."/>
            <person name="Zeng Q."/>
            <person name="Yandava C."/>
            <person name="Alvarado L."/>
            <person name="Longcore J."/>
            <person name="James T."/>
        </authorList>
    </citation>
    <scope>NUCLEOTIDE SEQUENCE [LARGE SCALE GENOMIC DNA]</scope>
    <source>
        <strain evidence="1 2">JEL423</strain>
    </source>
</reference>
<gene>
    <name evidence="1" type="ORF">BDEG_25442</name>
</gene>
<organism evidence="1 2">
    <name type="scientific">Batrachochytrium dendrobatidis (strain JEL423)</name>
    <dbReference type="NCBI Taxonomy" id="403673"/>
    <lineage>
        <taxon>Eukaryota</taxon>
        <taxon>Fungi</taxon>
        <taxon>Fungi incertae sedis</taxon>
        <taxon>Chytridiomycota</taxon>
        <taxon>Chytridiomycota incertae sedis</taxon>
        <taxon>Chytridiomycetes</taxon>
        <taxon>Rhizophydiales</taxon>
        <taxon>Rhizophydiales incertae sedis</taxon>
        <taxon>Batrachochytrium</taxon>
    </lineage>
</organism>
<sequence>MAQFRKRVAFYRNQFLSDIHGSFQGLVSSSRFFEHQQFVTAANSDISIYCDSRKYRLNSCNSADSNSTIQFIETEIPPLYINAQTPFHSDANTHALPPSRAVAQVESITPAIEASIVSSLPIHQTLQNTDTIVNVENVNHISTNLTLDIVPEFQPVPPSLGTIAGQSEFIAHEPAIIDLVCQTNAIEPVPEVDSSLMVLPTTDKTQSRDSLSRLSRDALSDTTYPSASFDNAACIEIEDALLEIAKFVEQDISLLTGAL</sequence>
<dbReference type="AlphaFoldDB" id="A0A177WPA1"/>
<accession>A0A177WPA1</accession>
<reference evidence="1 2" key="2">
    <citation type="submission" date="2016-05" db="EMBL/GenBank/DDBJ databases">
        <title>Lineage-specific infection strategies underlie the spectrum of fungal disease in amphibians.</title>
        <authorList>
            <person name="Cuomo C.A."/>
            <person name="Farrer R.A."/>
            <person name="James T."/>
            <person name="Longcore J."/>
            <person name="Birren B."/>
        </authorList>
    </citation>
    <scope>NUCLEOTIDE SEQUENCE [LARGE SCALE GENOMIC DNA]</scope>
    <source>
        <strain evidence="1 2">JEL423</strain>
    </source>
</reference>
<proteinExistence type="predicted"/>